<evidence type="ECO:0000259" key="1">
    <source>
        <dbReference type="SMART" id="SM00866"/>
    </source>
</evidence>
<proteinExistence type="predicted"/>
<dbReference type="Pfam" id="PF07702">
    <property type="entry name" value="UTRA"/>
    <property type="match status" value="1"/>
</dbReference>
<protein>
    <submittedName>
        <fullName evidence="2">UbiC family transcriptional regulator</fullName>
    </submittedName>
</protein>
<dbReference type="InterPro" id="IPR028978">
    <property type="entry name" value="Chorismate_lyase_/UTRA_dom_sf"/>
</dbReference>
<sequence>MGYVVAQGEGERDAWAQATAGAQRSGGQRLREVAEVIAPVEVAEAFNLPVGATAVVRRRVMLLDGRPVELTDSYYPLALARGTRLAQARKISGGAPTLLRELGHEVRQVAEDVSARLTTDDEQELLGLARPMPVILLRRTSKTAVGVPVEVSVMTMLAEGRHLHYEFTVGGDDDAQTGR</sequence>
<dbReference type="SUPFAM" id="SSF64288">
    <property type="entry name" value="Chorismate lyase-like"/>
    <property type="match status" value="1"/>
</dbReference>
<name>A0A290ZGI1_9PSEU</name>
<gene>
    <name evidence="2" type="ORF">CNX65_10215</name>
</gene>
<dbReference type="PANTHER" id="PTHR44846:SF17">
    <property type="entry name" value="GNTR-FAMILY TRANSCRIPTIONAL REGULATOR"/>
    <property type="match status" value="1"/>
</dbReference>
<dbReference type="Gene3D" id="3.40.1410.10">
    <property type="entry name" value="Chorismate lyase-like"/>
    <property type="match status" value="1"/>
</dbReference>
<dbReference type="EMBL" id="CP023445">
    <property type="protein sequence ID" value="ATE58093.1"/>
    <property type="molecule type" value="Genomic_DNA"/>
</dbReference>
<dbReference type="GO" id="GO:0003677">
    <property type="term" value="F:DNA binding"/>
    <property type="evidence" value="ECO:0007669"/>
    <property type="project" value="InterPro"/>
</dbReference>
<feature type="domain" description="UbiC transcription regulator-associated" evidence="1">
    <location>
        <begin position="21"/>
        <end position="162"/>
    </location>
</feature>
<dbReference type="AlphaFoldDB" id="A0A290ZGI1"/>
<dbReference type="InterPro" id="IPR011663">
    <property type="entry name" value="UTRA"/>
</dbReference>
<keyword evidence="3" id="KW-1185">Reference proteome</keyword>
<dbReference type="SMART" id="SM00866">
    <property type="entry name" value="UTRA"/>
    <property type="match status" value="1"/>
</dbReference>
<organism evidence="2 3">
    <name type="scientific">Actinosynnema pretiosum</name>
    <dbReference type="NCBI Taxonomy" id="42197"/>
    <lineage>
        <taxon>Bacteria</taxon>
        <taxon>Bacillati</taxon>
        <taxon>Actinomycetota</taxon>
        <taxon>Actinomycetes</taxon>
        <taxon>Pseudonocardiales</taxon>
        <taxon>Pseudonocardiaceae</taxon>
        <taxon>Actinosynnema</taxon>
    </lineage>
</organism>
<dbReference type="Proteomes" id="UP000218505">
    <property type="component" value="Chromosome"/>
</dbReference>
<reference evidence="2" key="1">
    <citation type="submission" date="2017-09" db="EMBL/GenBank/DDBJ databases">
        <title>Complete Genome Sequence of ansamitocin-producing Bacterium Actinosynnema pretiosum X47.</title>
        <authorList>
            <person name="Cao G."/>
            <person name="Zong G."/>
            <person name="Zhong C."/>
            <person name="Fu J."/>
        </authorList>
    </citation>
    <scope>NUCLEOTIDE SEQUENCE [LARGE SCALE GENOMIC DNA]</scope>
    <source>
        <strain evidence="2">X47</strain>
    </source>
</reference>
<accession>A0A290ZGI1</accession>
<evidence type="ECO:0000313" key="3">
    <source>
        <dbReference type="Proteomes" id="UP000218505"/>
    </source>
</evidence>
<dbReference type="GO" id="GO:0045892">
    <property type="term" value="P:negative regulation of DNA-templated transcription"/>
    <property type="evidence" value="ECO:0007669"/>
    <property type="project" value="TreeGrafter"/>
</dbReference>
<dbReference type="KEGG" id="apre:CNX65_10215"/>
<evidence type="ECO:0000313" key="2">
    <source>
        <dbReference type="EMBL" id="ATE58093.1"/>
    </source>
</evidence>
<dbReference type="PANTHER" id="PTHR44846">
    <property type="entry name" value="MANNOSYL-D-GLYCERATE TRANSPORT/METABOLISM SYSTEM REPRESSOR MNGR-RELATED"/>
    <property type="match status" value="1"/>
</dbReference>
<dbReference type="InterPro" id="IPR050679">
    <property type="entry name" value="Bact_HTH_transcr_reg"/>
</dbReference>